<dbReference type="OrthoDB" id="5391531at2"/>
<keyword evidence="2" id="KW-1185">Reference proteome</keyword>
<name>A0A5A8F698_9BACT</name>
<proteinExistence type="predicted"/>
<dbReference type="AlphaFoldDB" id="A0A5A8F698"/>
<dbReference type="SUPFAM" id="SSF56935">
    <property type="entry name" value="Porins"/>
    <property type="match status" value="1"/>
</dbReference>
<dbReference type="InterPro" id="IPR032811">
    <property type="entry name" value="Put_conjugal_transfer"/>
</dbReference>
<evidence type="ECO:0000313" key="1">
    <source>
        <dbReference type="EMBL" id="KAA0258943.1"/>
    </source>
</evidence>
<gene>
    <name evidence="1" type="ORF">FHQ18_03065</name>
</gene>
<sequence>MRLVTYILLSLIIPSLVFSAEWQIVGPRALGMGGAYVAVVNDSTAAYWNPAAFGFYKTTDVRKYQNRNFGLGVGVGAGYSIHNDLGEKIDNILDFDYDVISSDISSDGQISLQNLDDYVNLINNVAKINENDAVVFKTNGYIASRIGHFGIGVYALGNIAALPILDLKNIGINTSTTNIIDTLKDVDGTTGETPSNSNLQDLAQEIANTLPNWSLSDANDYLADLEDSLNTQGIPITQDIINAAYTVAKVANDAQSGKSYDQNQSKIKFNGLIYVEVPLTYGYAFNKNFAIGGNVKFMKGRYYESYVSLYDDNNDNDLFDNAKDDYEESTTFGVDLGAMYKIGNTITLGIVGRNLNTPKFDKPSGGEYKLDPQARAGIAITPFSWLTLAADIDLTKNDTNVNNYDSQNLSIGAEIELLKFLALRAGYYKNLAESDIDNVYTAGLGLNFYLFRLDAGIAFSDKTTTIDGNDLPNEIKAEVALSFEF</sequence>
<reference evidence="1 2" key="1">
    <citation type="submission" date="2019-06" db="EMBL/GenBank/DDBJ databases">
        <title>Genomic insights into carbon and energy metabolism of Deferribacter autotrophicus revealed new metabolic traits in the phylum Deferribacteres.</title>
        <authorList>
            <person name="Slobodkin A.I."/>
            <person name="Slobodkina G.B."/>
            <person name="Allioux M."/>
            <person name="Alain K."/>
            <person name="Jebbar M."/>
            <person name="Shadrin V."/>
            <person name="Kublanov I.V."/>
            <person name="Toshchakov S.V."/>
            <person name="Bonch-Osmolovskaya E.A."/>
        </authorList>
    </citation>
    <scope>NUCLEOTIDE SEQUENCE [LARGE SCALE GENOMIC DNA]</scope>
    <source>
        <strain evidence="1 2">SL50</strain>
    </source>
</reference>
<dbReference type="RefSeq" id="WP_149265703.1">
    <property type="nucleotide sequence ID" value="NZ_VFJB01000003.1"/>
</dbReference>
<accession>A0A5A8F698</accession>
<evidence type="ECO:0000313" key="2">
    <source>
        <dbReference type="Proteomes" id="UP000322876"/>
    </source>
</evidence>
<dbReference type="EMBL" id="VFJB01000003">
    <property type="protein sequence ID" value="KAA0258943.1"/>
    <property type="molecule type" value="Genomic_DNA"/>
</dbReference>
<evidence type="ECO:0008006" key="3">
    <source>
        <dbReference type="Google" id="ProtNLM"/>
    </source>
</evidence>
<protein>
    <recommendedName>
        <fullName evidence="3">Conjugal transfer protein TraF</fullName>
    </recommendedName>
</protein>
<organism evidence="1 2">
    <name type="scientific">Deferribacter autotrophicus</name>
    <dbReference type="NCBI Taxonomy" id="500465"/>
    <lineage>
        <taxon>Bacteria</taxon>
        <taxon>Pseudomonadati</taxon>
        <taxon>Deferribacterota</taxon>
        <taxon>Deferribacteres</taxon>
        <taxon>Deferribacterales</taxon>
        <taxon>Deferribacteraceae</taxon>
        <taxon>Deferribacter</taxon>
    </lineage>
</organism>
<comment type="caution">
    <text evidence="1">The sequence shown here is derived from an EMBL/GenBank/DDBJ whole genome shotgun (WGS) entry which is preliminary data.</text>
</comment>
<dbReference type="Proteomes" id="UP000322876">
    <property type="component" value="Unassembled WGS sequence"/>
</dbReference>
<dbReference type="Gene3D" id="2.40.160.60">
    <property type="entry name" value="Outer membrane protein transport protein (OMPP1/FadL/TodX)"/>
    <property type="match status" value="1"/>
</dbReference>
<dbReference type="Pfam" id="PF13729">
    <property type="entry name" value="TraF_2"/>
    <property type="match status" value="1"/>
</dbReference>